<keyword evidence="5 6" id="KW-0472">Membrane</keyword>
<feature type="transmembrane region" description="Helical" evidence="6">
    <location>
        <begin position="259"/>
        <end position="278"/>
    </location>
</feature>
<keyword evidence="2" id="KW-1003">Cell membrane</keyword>
<feature type="transmembrane region" description="Helical" evidence="6">
    <location>
        <begin position="390"/>
        <end position="409"/>
    </location>
</feature>
<dbReference type="CDD" id="cd06581">
    <property type="entry name" value="TM_PBP1_LivM_like"/>
    <property type="match status" value="1"/>
</dbReference>
<dbReference type="AlphaFoldDB" id="A0A0R3KWK7"/>
<feature type="transmembrane region" description="Helical" evidence="6">
    <location>
        <begin position="60"/>
        <end position="81"/>
    </location>
</feature>
<feature type="transmembrane region" description="Helical" evidence="6">
    <location>
        <begin position="342"/>
        <end position="370"/>
    </location>
</feature>
<comment type="subcellular location">
    <subcellularLocation>
        <location evidence="1">Cell membrane</location>
        <topology evidence="1">Multi-pass membrane protein</topology>
    </subcellularLocation>
</comment>
<protein>
    <submittedName>
        <fullName evidence="7">Branched-chain amino acid ABC transporter permease</fullName>
    </submittedName>
</protein>
<dbReference type="EMBL" id="LLXX01000119">
    <property type="protein sequence ID" value="KRR05250.1"/>
    <property type="molecule type" value="Genomic_DNA"/>
</dbReference>
<evidence type="ECO:0000256" key="3">
    <source>
        <dbReference type="ARBA" id="ARBA00022692"/>
    </source>
</evidence>
<evidence type="ECO:0000256" key="1">
    <source>
        <dbReference type="ARBA" id="ARBA00004651"/>
    </source>
</evidence>
<feature type="transmembrane region" description="Helical" evidence="6">
    <location>
        <begin position="135"/>
        <end position="161"/>
    </location>
</feature>
<feature type="transmembrane region" description="Helical" evidence="6">
    <location>
        <begin position="6"/>
        <end position="28"/>
    </location>
</feature>
<keyword evidence="8" id="KW-1185">Reference proteome</keyword>
<feature type="transmembrane region" description="Helical" evidence="6">
    <location>
        <begin position="551"/>
        <end position="576"/>
    </location>
</feature>
<dbReference type="Proteomes" id="UP000051913">
    <property type="component" value="Unassembled WGS sequence"/>
</dbReference>
<evidence type="ECO:0000256" key="4">
    <source>
        <dbReference type="ARBA" id="ARBA00022989"/>
    </source>
</evidence>
<dbReference type="PANTHER" id="PTHR30482:SF17">
    <property type="entry name" value="ABC TRANSPORTER ATP-BINDING PROTEIN"/>
    <property type="match status" value="1"/>
</dbReference>
<feature type="transmembrane region" description="Helical" evidence="6">
    <location>
        <begin position="190"/>
        <end position="213"/>
    </location>
</feature>
<feature type="transmembrane region" description="Helical" evidence="6">
    <location>
        <begin position="316"/>
        <end position="335"/>
    </location>
</feature>
<feature type="transmembrane region" description="Helical" evidence="6">
    <location>
        <begin position="416"/>
        <end position="433"/>
    </location>
</feature>
<organism evidence="7 8">
    <name type="scientific">Bradyrhizobium valentinum</name>
    <dbReference type="NCBI Taxonomy" id="1518501"/>
    <lineage>
        <taxon>Bacteria</taxon>
        <taxon>Pseudomonadati</taxon>
        <taxon>Pseudomonadota</taxon>
        <taxon>Alphaproteobacteria</taxon>
        <taxon>Hyphomicrobiales</taxon>
        <taxon>Nitrobacteraceae</taxon>
        <taxon>Bradyrhizobium</taxon>
    </lineage>
</organism>
<dbReference type="Pfam" id="PF02653">
    <property type="entry name" value="BPD_transp_2"/>
    <property type="match status" value="2"/>
</dbReference>
<feature type="transmembrane region" description="Helical" evidence="6">
    <location>
        <begin position="465"/>
        <end position="484"/>
    </location>
</feature>
<dbReference type="PANTHER" id="PTHR30482">
    <property type="entry name" value="HIGH-AFFINITY BRANCHED-CHAIN AMINO ACID TRANSPORT SYSTEM PERMEASE"/>
    <property type="match status" value="1"/>
</dbReference>
<accession>A0A0R3KWK7</accession>
<dbReference type="InterPro" id="IPR043428">
    <property type="entry name" value="LivM-like"/>
</dbReference>
<keyword evidence="4 6" id="KW-1133">Transmembrane helix</keyword>
<dbReference type="GO" id="GO:0015658">
    <property type="term" value="F:branched-chain amino acid transmembrane transporter activity"/>
    <property type="evidence" value="ECO:0007669"/>
    <property type="project" value="InterPro"/>
</dbReference>
<evidence type="ECO:0000313" key="7">
    <source>
        <dbReference type="EMBL" id="KRR05250.1"/>
    </source>
</evidence>
<feature type="transmembrane region" description="Helical" evidence="6">
    <location>
        <begin position="514"/>
        <end position="539"/>
    </location>
</feature>
<dbReference type="GO" id="GO:0005886">
    <property type="term" value="C:plasma membrane"/>
    <property type="evidence" value="ECO:0007669"/>
    <property type="project" value="UniProtKB-SubCell"/>
</dbReference>
<gene>
    <name evidence="7" type="ORF">CP49_01350</name>
</gene>
<dbReference type="STRING" id="1518501.CQ10_05015"/>
<sequence>MMDLILGYLTIGLVNGSFYALLSLGLALIFGLLNILNMTHGVLYMMGAFAAWAGSRYLGLGYFGGLVFAPLCVAAFGIILERSLLRRTYGLDPLYGFMLTFGTAMIVQGGFQAYFGSTGLPYAPPDWLSGGLDLGVLYFPAYRLWVVAVALVVCVIVWIAIARTRLGSVLRASSENAATAEALGVGVPRVFAATFALGAALAGLAGALAAPIYQVSPLMGSDILLVVFAIIVIGGMGSIGGTIVSSYALALIESLTQALLPQAASFIVFAFMCVVLLLRPQGLFGISVVRSHEFLAARLPWIEPADKETAAKRLTGMVPVLAAVAALLALPMLLYPVYLMKIFCFTIFAASFNFLLGFAGIMSFGQAALFGTAAYLTAHAAREWALPPEAAISVGIAAALVLGLVMGIFAIRRRGIYQAMITLAIAQMVYFVYVQASFTHGEDGIQSVPRGMLLGLIDLRDDTNVYWLCAAAMLGVLFGLRRLINSPFGMMLIAIRDNERRALSLGHNVDAYKLAAFGIAAFCAGVAGSMSAVVFQLATLSGVHWHLSGEAVLMALIGGIGTFSGPLIGAAVLVTMQHFLSPFGAWIVAIHGAVFVLCVLLFRDGLLPHAQALAANLRRPDARPKAVGAPQAVEAIGQ</sequence>
<feature type="transmembrane region" description="Helical" evidence="6">
    <location>
        <begin position="225"/>
        <end position="252"/>
    </location>
</feature>
<feature type="transmembrane region" description="Helical" evidence="6">
    <location>
        <begin position="35"/>
        <end position="54"/>
    </location>
</feature>
<evidence type="ECO:0000256" key="5">
    <source>
        <dbReference type="ARBA" id="ARBA00023136"/>
    </source>
</evidence>
<evidence type="ECO:0000256" key="6">
    <source>
        <dbReference type="SAM" id="Phobius"/>
    </source>
</evidence>
<keyword evidence="3 6" id="KW-0812">Transmembrane</keyword>
<evidence type="ECO:0000256" key="2">
    <source>
        <dbReference type="ARBA" id="ARBA00022475"/>
    </source>
</evidence>
<evidence type="ECO:0000313" key="8">
    <source>
        <dbReference type="Proteomes" id="UP000051913"/>
    </source>
</evidence>
<dbReference type="InterPro" id="IPR001851">
    <property type="entry name" value="ABC_transp_permease"/>
</dbReference>
<dbReference type="CDD" id="cd06582">
    <property type="entry name" value="TM_PBP1_LivH_like"/>
    <property type="match status" value="1"/>
</dbReference>
<proteinExistence type="predicted"/>
<reference evidence="7 8" key="1">
    <citation type="submission" date="2014-03" db="EMBL/GenBank/DDBJ databases">
        <title>Bradyrhizobium valentinum sp. nov., isolated from effective nodules of Lupinus mariae-josephae, a lupine endemic of basic-lime soils in Eastern Spain.</title>
        <authorList>
            <person name="Duran D."/>
            <person name="Rey L."/>
            <person name="Navarro A."/>
            <person name="Busquets A."/>
            <person name="Imperial J."/>
            <person name="Ruiz-Argueso T."/>
        </authorList>
    </citation>
    <scope>NUCLEOTIDE SEQUENCE [LARGE SCALE GENOMIC DNA]</scope>
    <source>
        <strain evidence="7 8">LmjM3</strain>
    </source>
</reference>
<comment type="caution">
    <text evidence="7">The sequence shown here is derived from an EMBL/GenBank/DDBJ whole genome shotgun (WGS) entry which is preliminary data.</text>
</comment>
<name>A0A0R3KWK7_9BRAD</name>
<feature type="transmembrane region" description="Helical" evidence="6">
    <location>
        <begin position="93"/>
        <end position="115"/>
    </location>
</feature>
<feature type="transmembrane region" description="Helical" evidence="6">
    <location>
        <begin position="583"/>
        <end position="602"/>
    </location>
</feature>